<dbReference type="RefSeq" id="XP_029240241.1">
    <property type="nucleotide sequence ID" value="XM_029379898.1"/>
</dbReference>
<dbReference type="PANTHER" id="PTHR12486:SF4">
    <property type="entry name" value="APRATAXIN"/>
    <property type="match status" value="1"/>
</dbReference>
<dbReference type="OrthoDB" id="3512845at2759"/>
<dbReference type="GO" id="GO:1990165">
    <property type="term" value="F:single-strand break-containing DNA binding"/>
    <property type="evidence" value="ECO:0007669"/>
    <property type="project" value="TreeGrafter"/>
</dbReference>
<gene>
    <name evidence="2" type="ORF">TraAM80_02909</name>
</gene>
<dbReference type="GO" id="GO:0003725">
    <property type="term" value="F:double-stranded RNA binding"/>
    <property type="evidence" value="ECO:0007669"/>
    <property type="project" value="TreeGrafter"/>
</dbReference>
<dbReference type="Proteomes" id="UP000283634">
    <property type="component" value="Unassembled WGS sequence"/>
</dbReference>
<keyword evidence="3" id="KW-1185">Reference proteome</keyword>
<sequence>MTLEMTLLRLSGAFGRPARSGGAAAAGGGPRTQLPFLRKLVQDALLIPNTHQSSTPFRPYPPPSSGEQKQRGSTVLYKDTQCIIVNDAYPKSRLHCLVLPLDLSLHSINALRIEHAPLLRHFMDVADRYVQFHRKSSVGEKDT</sequence>
<dbReference type="GeneID" id="40326842"/>
<dbReference type="Pfam" id="PF11969">
    <property type="entry name" value="DcpS_C"/>
    <property type="match status" value="1"/>
</dbReference>
<evidence type="ECO:0000256" key="1">
    <source>
        <dbReference type="SAM" id="MobiDB-lite"/>
    </source>
</evidence>
<dbReference type="GO" id="GO:0033699">
    <property type="term" value="F:DNA 5'-adenosine monophosphate hydrolase activity"/>
    <property type="evidence" value="ECO:0007669"/>
    <property type="project" value="TreeGrafter"/>
</dbReference>
<proteinExistence type="predicted"/>
<dbReference type="Gene3D" id="3.30.428.10">
    <property type="entry name" value="HIT-like"/>
    <property type="match status" value="1"/>
</dbReference>
<feature type="non-terminal residue" evidence="2">
    <location>
        <position position="143"/>
    </location>
</feature>
<dbReference type="PANTHER" id="PTHR12486">
    <property type="entry name" value="APRATAXIN-RELATED"/>
    <property type="match status" value="1"/>
</dbReference>
<dbReference type="SUPFAM" id="SSF54197">
    <property type="entry name" value="HIT-like"/>
    <property type="match status" value="1"/>
</dbReference>
<dbReference type="AlphaFoldDB" id="A0A3R7NUZ3"/>
<dbReference type="GO" id="GO:0005634">
    <property type="term" value="C:nucleus"/>
    <property type="evidence" value="ECO:0007669"/>
    <property type="project" value="TreeGrafter"/>
</dbReference>
<comment type="caution">
    <text evidence="2">The sequence shown here is derived from an EMBL/GenBank/DDBJ whole genome shotgun (WGS) entry which is preliminary data.</text>
</comment>
<dbReference type="GO" id="GO:0003697">
    <property type="term" value="F:single-stranded DNA binding"/>
    <property type="evidence" value="ECO:0007669"/>
    <property type="project" value="TreeGrafter"/>
</dbReference>
<dbReference type="InterPro" id="IPR036265">
    <property type="entry name" value="HIT-like_sf"/>
</dbReference>
<dbReference type="EMBL" id="MKGL01000072">
    <property type="protein sequence ID" value="RNF08151.1"/>
    <property type="molecule type" value="Genomic_DNA"/>
</dbReference>
<reference evidence="2 3" key="1">
    <citation type="journal article" date="2018" name="BMC Genomics">
        <title>Genomic comparison of Trypanosoma conorhini and Trypanosoma rangeli to Trypanosoma cruzi strains of high and low virulence.</title>
        <authorList>
            <person name="Bradwell K.R."/>
            <person name="Koparde V.N."/>
            <person name="Matveyev A.V."/>
            <person name="Serrano M.G."/>
            <person name="Alves J.M."/>
            <person name="Parikh H."/>
            <person name="Huang B."/>
            <person name="Lee V."/>
            <person name="Espinosa-Alvarez O."/>
            <person name="Ortiz P.A."/>
            <person name="Costa-Martins A.G."/>
            <person name="Teixeira M.M."/>
            <person name="Buck G.A."/>
        </authorList>
    </citation>
    <scope>NUCLEOTIDE SEQUENCE [LARGE SCALE GENOMIC DNA]</scope>
    <source>
        <strain evidence="2 3">AM80</strain>
    </source>
</reference>
<dbReference type="GO" id="GO:0030983">
    <property type="term" value="F:mismatched DNA binding"/>
    <property type="evidence" value="ECO:0007669"/>
    <property type="project" value="TreeGrafter"/>
</dbReference>
<accession>A0A3R7NUZ3</accession>
<evidence type="ECO:0000313" key="3">
    <source>
        <dbReference type="Proteomes" id="UP000283634"/>
    </source>
</evidence>
<feature type="region of interest" description="Disordered" evidence="1">
    <location>
        <begin position="50"/>
        <end position="72"/>
    </location>
</feature>
<protein>
    <submittedName>
        <fullName evidence="2">Aprataxin</fullName>
    </submittedName>
</protein>
<dbReference type="GO" id="GO:0000012">
    <property type="term" value="P:single strand break repair"/>
    <property type="evidence" value="ECO:0007669"/>
    <property type="project" value="TreeGrafter"/>
</dbReference>
<evidence type="ECO:0000313" key="2">
    <source>
        <dbReference type="EMBL" id="RNF08151.1"/>
    </source>
</evidence>
<name>A0A3R7NUZ3_TRYRA</name>
<organism evidence="2 3">
    <name type="scientific">Trypanosoma rangeli</name>
    <dbReference type="NCBI Taxonomy" id="5698"/>
    <lineage>
        <taxon>Eukaryota</taxon>
        <taxon>Discoba</taxon>
        <taxon>Euglenozoa</taxon>
        <taxon>Kinetoplastea</taxon>
        <taxon>Metakinetoplastina</taxon>
        <taxon>Trypanosomatida</taxon>
        <taxon>Trypanosomatidae</taxon>
        <taxon>Trypanosoma</taxon>
        <taxon>Herpetosoma</taxon>
    </lineage>
</organism>